<keyword evidence="5" id="KW-1185">Reference proteome</keyword>
<dbReference type="InterPro" id="IPR016187">
    <property type="entry name" value="CTDL_fold"/>
</dbReference>
<keyword evidence="1" id="KW-1015">Disulfide bond</keyword>
<evidence type="ECO:0000259" key="3">
    <source>
        <dbReference type="PROSITE" id="PS50041"/>
    </source>
</evidence>
<keyword evidence="2" id="KW-0732">Signal</keyword>
<evidence type="ECO:0000256" key="1">
    <source>
        <dbReference type="ARBA" id="ARBA00023157"/>
    </source>
</evidence>
<proteinExistence type="predicted"/>
<dbReference type="InterPro" id="IPR018378">
    <property type="entry name" value="C-type_lectin_CS"/>
</dbReference>
<accession>A0A834HM34</accession>
<feature type="domain" description="C-type lectin" evidence="3">
    <location>
        <begin position="56"/>
        <end position="208"/>
    </location>
</feature>
<dbReference type="Gene3D" id="3.10.100.10">
    <property type="entry name" value="Mannose-Binding Protein A, subunit A"/>
    <property type="match status" value="1"/>
</dbReference>
<dbReference type="PROSITE" id="PS50041">
    <property type="entry name" value="C_TYPE_LECTIN_2"/>
    <property type="match status" value="1"/>
</dbReference>
<dbReference type="OrthoDB" id="441660at2759"/>
<dbReference type="PANTHER" id="PTHR21407:SF3">
    <property type="entry name" value="LD12305P"/>
    <property type="match status" value="1"/>
</dbReference>
<protein>
    <recommendedName>
        <fullName evidence="3">C-type lectin domain-containing protein</fullName>
    </recommendedName>
</protein>
<dbReference type="CDD" id="cd00037">
    <property type="entry name" value="CLECT"/>
    <property type="match status" value="1"/>
</dbReference>
<dbReference type="InterPro" id="IPR001304">
    <property type="entry name" value="C-type_lectin-like"/>
</dbReference>
<dbReference type="SMART" id="SM00034">
    <property type="entry name" value="CLECT"/>
    <property type="match status" value="1"/>
</dbReference>
<dbReference type="Proteomes" id="UP000625711">
    <property type="component" value="Unassembled WGS sequence"/>
</dbReference>
<evidence type="ECO:0000313" key="4">
    <source>
        <dbReference type="EMBL" id="KAF7264737.1"/>
    </source>
</evidence>
<comment type="caution">
    <text evidence="4">The sequence shown here is derived from an EMBL/GenBank/DDBJ whole genome shotgun (WGS) entry which is preliminary data.</text>
</comment>
<dbReference type="EMBL" id="JAACXV010016174">
    <property type="protein sequence ID" value="KAF7264737.1"/>
    <property type="molecule type" value="Genomic_DNA"/>
</dbReference>
<dbReference type="AlphaFoldDB" id="A0A834HM34"/>
<reference evidence="4" key="1">
    <citation type="submission" date="2020-08" db="EMBL/GenBank/DDBJ databases">
        <title>Genome sequencing and assembly of the red palm weevil Rhynchophorus ferrugineus.</title>
        <authorList>
            <person name="Dias G.B."/>
            <person name="Bergman C.M."/>
            <person name="Manee M."/>
        </authorList>
    </citation>
    <scope>NUCLEOTIDE SEQUENCE</scope>
    <source>
        <strain evidence="4">AA-2017</strain>
        <tissue evidence="4">Whole larva</tissue>
    </source>
</reference>
<feature type="signal peptide" evidence="2">
    <location>
        <begin position="1"/>
        <end position="19"/>
    </location>
</feature>
<sequence>MDIYKLMMIIILYPSFAQCDEFEAMMFPEADFFVFPDPKICATRDIHLRSPAGVHYYLSWMDKKSPEDWNGARNFCRRMCMDLISLETMTENEWIKNWIEKLRVEDVWTSGRLCTFRGCEKEQSPHLWPLELYGWFWAATGEYLHPSDNPKFTDWSSGGPFGVTQPDNREFRYTGRPEACLAIMNNKYRDGISWHDEVCDFKKPFICEENLDMMEMVKAAAPSLFAKEQHGPPTGTTTN</sequence>
<organism evidence="4 5">
    <name type="scientific">Rhynchophorus ferrugineus</name>
    <name type="common">Red palm weevil</name>
    <name type="synonym">Curculio ferrugineus</name>
    <dbReference type="NCBI Taxonomy" id="354439"/>
    <lineage>
        <taxon>Eukaryota</taxon>
        <taxon>Metazoa</taxon>
        <taxon>Ecdysozoa</taxon>
        <taxon>Arthropoda</taxon>
        <taxon>Hexapoda</taxon>
        <taxon>Insecta</taxon>
        <taxon>Pterygota</taxon>
        <taxon>Neoptera</taxon>
        <taxon>Endopterygota</taxon>
        <taxon>Coleoptera</taxon>
        <taxon>Polyphaga</taxon>
        <taxon>Cucujiformia</taxon>
        <taxon>Curculionidae</taxon>
        <taxon>Dryophthorinae</taxon>
        <taxon>Rhynchophorus</taxon>
    </lineage>
</organism>
<dbReference type="PANTHER" id="PTHR21407">
    <property type="entry name" value="RE43931P-RELATED"/>
    <property type="match status" value="1"/>
</dbReference>
<dbReference type="SUPFAM" id="SSF56436">
    <property type="entry name" value="C-type lectin-like"/>
    <property type="match status" value="1"/>
</dbReference>
<dbReference type="InterPro" id="IPR016186">
    <property type="entry name" value="C-type_lectin-like/link_sf"/>
</dbReference>
<feature type="chain" id="PRO_5032338990" description="C-type lectin domain-containing protein" evidence="2">
    <location>
        <begin position="20"/>
        <end position="239"/>
    </location>
</feature>
<evidence type="ECO:0000256" key="2">
    <source>
        <dbReference type="SAM" id="SignalP"/>
    </source>
</evidence>
<dbReference type="PROSITE" id="PS00615">
    <property type="entry name" value="C_TYPE_LECTIN_1"/>
    <property type="match status" value="1"/>
</dbReference>
<name>A0A834HM34_RHYFE</name>
<evidence type="ECO:0000313" key="5">
    <source>
        <dbReference type="Proteomes" id="UP000625711"/>
    </source>
</evidence>
<gene>
    <name evidence="4" type="ORF">GWI33_022521</name>
</gene>